<name>A0AAP0NHE6_9MAGN</name>
<reference evidence="2 3" key="1">
    <citation type="submission" date="2024-01" db="EMBL/GenBank/DDBJ databases">
        <title>Genome assemblies of Stephania.</title>
        <authorList>
            <person name="Yang L."/>
        </authorList>
    </citation>
    <scope>NUCLEOTIDE SEQUENCE [LARGE SCALE GENOMIC DNA]</scope>
    <source>
        <strain evidence="2">YNDBR</strain>
        <tissue evidence="2">Leaf</tissue>
    </source>
</reference>
<dbReference type="EMBL" id="JBBNAF010000010">
    <property type="protein sequence ID" value="KAK9108247.1"/>
    <property type="molecule type" value="Genomic_DNA"/>
</dbReference>
<proteinExistence type="predicted"/>
<evidence type="ECO:0000256" key="1">
    <source>
        <dbReference type="SAM" id="Phobius"/>
    </source>
</evidence>
<organism evidence="2 3">
    <name type="scientific">Stephania yunnanensis</name>
    <dbReference type="NCBI Taxonomy" id="152371"/>
    <lineage>
        <taxon>Eukaryota</taxon>
        <taxon>Viridiplantae</taxon>
        <taxon>Streptophyta</taxon>
        <taxon>Embryophyta</taxon>
        <taxon>Tracheophyta</taxon>
        <taxon>Spermatophyta</taxon>
        <taxon>Magnoliopsida</taxon>
        <taxon>Ranunculales</taxon>
        <taxon>Menispermaceae</taxon>
        <taxon>Menispermoideae</taxon>
        <taxon>Cissampelideae</taxon>
        <taxon>Stephania</taxon>
    </lineage>
</organism>
<evidence type="ECO:0000313" key="3">
    <source>
        <dbReference type="Proteomes" id="UP001420932"/>
    </source>
</evidence>
<feature type="transmembrane region" description="Helical" evidence="1">
    <location>
        <begin position="6"/>
        <end position="24"/>
    </location>
</feature>
<sequence>MSGDDYLELPIVFTSCVLILFFFLNSGCPNSKMNMPSTFMLHKLHIGFAVCSYSMNILDYVMFQNFDMHTNILHHYDIAVSLTDAFDTELLVSCMERLKLGRSC</sequence>
<feature type="transmembrane region" description="Helical" evidence="1">
    <location>
        <begin position="44"/>
        <end position="63"/>
    </location>
</feature>
<keyword evidence="3" id="KW-1185">Reference proteome</keyword>
<accession>A0AAP0NHE6</accession>
<keyword evidence="1" id="KW-1133">Transmembrane helix</keyword>
<keyword evidence="1" id="KW-0472">Membrane</keyword>
<comment type="caution">
    <text evidence="2">The sequence shown here is derived from an EMBL/GenBank/DDBJ whole genome shotgun (WGS) entry which is preliminary data.</text>
</comment>
<dbReference type="AlphaFoldDB" id="A0AAP0NHE6"/>
<dbReference type="Proteomes" id="UP001420932">
    <property type="component" value="Unassembled WGS sequence"/>
</dbReference>
<keyword evidence="1" id="KW-0812">Transmembrane</keyword>
<protein>
    <submittedName>
        <fullName evidence="2">Uncharacterized protein</fullName>
    </submittedName>
</protein>
<gene>
    <name evidence="2" type="ORF">Syun_024258</name>
</gene>
<evidence type="ECO:0000313" key="2">
    <source>
        <dbReference type="EMBL" id="KAK9108247.1"/>
    </source>
</evidence>